<evidence type="ECO:0000256" key="1">
    <source>
        <dbReference type="ARBA" id="ARBA00022801"/>
    </source>
</evidence>
<dbReference type="Pfam" id="PF00561">
    <property type="entry name" value="Abhydrolase_1"/>
    <property type="match status" value="1"/>
</dbReference>
<sequence length="229" mass="26057">MKLDFLEFGEGRAVVFLHGWQQDKKSFASLVPFLFKKYHLFLLDLPGFGGSESSLADFNSYDYAEEVTKWLKNQKLKEVVLVGHSFGGKIAAIVACQNPKLVKKLILIATSGIIDKEKFKNLKKLSPRLIKDFLRPFFVGRDYKQAGKLLPIFKTVVKEDFSGVFKKIKVPTLIIWGKDDKELSAENGKKINSMINGSKLEIVEGNHFPFWDNPQKVAELIDDFVNEKN</sequence>
<dbReference type="InterPro" id="IPR000073">
    <property type="entry name" value="AB_hydrolase_1"/>
</dbReference>
<accession>A0A2H0KES1</accession>
<gene>
    <name evidence="3" type="ORF">COV89_04130</name>
</gene>
<dbReference type="AlphaFoldDB" id="A0A2H0KES1"/>
<protein>
    <recommendedName>
        <fullName evidence="2">AB hydrolase-1 domain-containing protein</fullName>
    </recommendedName>
</protein>
<dbReference type="PANTHER" id="PTHR43798">
    <property type="entry name" value="MONOACYLGLYCEROL LIPASE"/>
    <property type="match status" value="1"/>
</dbReference>
<evidence type="ECO:0000259" key="2">
    <source>
        <dbReference type="Pfam" id="PF00561"/>
    </source>
</evidence>
<evidence type="ECO:0000313" key="4">
    <source>
        <dbReference type="Proteomes" id="UP000231371"/>
    </source>
</evidence>
<dbReference type="PANTHER" id="PTHR43798:SF31">
    <property type="entry name" value="AB HYDROLASE SUPERFAMILY PROTEIN YCLE"/>
    <property type="match status" value="1"/>
</dbReference>
<keyword evidence="1" id="KW-0378">Hydrolase</keyword>
<dbReference type="GO" id="GO:0016787">
    <property type="term" value="F:hydrolase activity"/>
    <property type="evidence" value="ECO:0007669"/>
    <property type="project" value="UniProtKB-KW"/>
</dbReference>
<dbReference type="Proteomes" id="UP000231371">
    <property type="component" value="Unassembled WGS sequence"/>
</dbReference>
<organism evidence="3 4">
    <name type="scientific">Candidatus Shapirobacteria bacterium CG11_big_fil_rev_8_21_14_0_20_40_12</name>
    <dbReference type="NCBI Taxonomy" id="1974889"/>
    <lineage>
        <taxon>Bacteria</taxon>
        <taxon>Candidatus Shapironibacteriota</taxon>
    </lineage>
</organism>
<dbReference type="Gene3D" id="3.40.50.1820">
    <property type="entry name" value="alpha/beta hydrolase"/>
    <property type="match status" value="1"/>
</dbReference>
<dbReference type="PRINTS" id="PR00111">
    <property type="entry name" value="ABHYDROLASE"/>
</dbReference>
<dbReference type="SUPFAM" id="SSF53474">
    <property type="entry name" value="alpha/beta-Hydrolases"/>
    <property type="match status" value="1"/>
</dbReference>
<comment type="caution">
    <text evidence="3">The sequence shown here is derived from an EMBL/GenBank/DDBJ whole genome shotgun (WGS) entry which is preliminary data.</text>
</comment>
<dbReference type="InterPro" id="IPR050266">
    <property type="entry name" value="AB_hydrolase_sf"/>
</dbReference>
<feature type="domain" description="AB hydrolase-1" evidence="2">
    <location>
        <begin position="13"/>
        <end position="121"/>
    </location>
</feature>
<dbReference type="InterPro" id="IPR029058">
    <property type="entry name" value="AB_hydrolase_fold"/>
</dbReference>
<evidence type="ECO:0000313" key="3">
    <source>
        <dbReference type="EMBL" id="PIQ69750.1"/>
    </source>
</evidence>
<dbReference type="EMBL" id="PCVI01000064">
    <property type="protein sequence ID" value="PIQ69750.1"/>
    <property type="molecule type" value="Genomic_DNA"/>
</dbReference>
<dbReference type="GO" id="GO:0016020">
    <property type="term" value="C:membrane"/>
    <property type="evidence" value="ECO:0007669"/>
    <property type="project" value="TreeGrafter"/>
</dbReference>
<name>A0A2H0KES1_9BACT</name>
<reference evidence="3 4" key="1">
    <citation type="submission" date="2017-09" db="EMBL/GenBank/DDBJ databases">
        <title>Depth-based differentiation of microbial function through sediment-hosted aquifers and enrichment of novel symbionts in the deep terrestrial subsurface.</title>
        <authorList>
            <person name="Probst A.J."/>
            <person name="Ladd B."/>
            <person name="Jarett J.K."/>
            <person name="Geller-Mcgrath D.E."/>
            <person name="Sieber C.M."/>
            <person name="Emerson J.B."/>
            <person name="Anantharaman K."/>
            <person name="Thomas B.C."/>
            <person name="Malmstrom R."/>
            <person name="Stieglmeier M."/>
            <person name="Klingl A."/>
            <person name="Woyke T."/>
            <person name="Ryan C.M."/>
            <person name="Banfield J.F."/>
        </authorList>
    </citation>
    <scope>NUCLEOTIDE SEQUENCE [LARGE SCALE GENOMIC DNA]</scope>
    <source>
        <strain evidence="3">CG11_big_fil_rev_8_21_14_0_20_40_12</strain>
    </source>
</reference>
<proteinExistence type="predicted"/>